<dbReference type="NCBIfam" id="TIGR01509">
    <property type="entry name" value="HAD-SF-IA-v3"/>
    <property type="match status" value="1"/>
</dbReference>
<reference evidence="14 15" key="1">
    <citation type="journal article" date="2014" name="Genome Biol. Evol.">
        <title>Molecular evolution of the substrate utilization strategies and putative virulence factors in mosquito-associated Spiroplasma species.</title>
        <authorList>
            <person name="Chang T.H."/>
            <person name="Lo W.S."/>
            <person name="Ku C."/>
            <person name="Chen L.L."/>
            <person name="Kuo C.H."/>
        </authorList>
    </citation>
    <scope>NUCLEOTIDE SEQUENCE [LARGE SCALE GENOMIC DNA]</scope>
    <source>
        <strain evidence="14">AES-1</strain>
    </source>
</reference>
<dbReference type="InterPro" id="IPR023198">
    <property type="entry name" value="PGP-like_dom2"/>
</dbReference>
<dbReference type="Gene3D" id="3.40.50.1000">
    <property type="entry name" value="HAD superfamily/HAD-like"/>
    <property type="match status" value="1"/>
</dbReference>
<dbReference type="PANTHER" id="PTHR46193">
    <property type="entry name" value="6-PHOSPHOGLUCONATE PHOSPHATASE"/>
    <property type="match status" value="1"/>
</dbReference>
<dbReference type="PATRIC" id="fig|1276246.3.peg.443"/>
<evidence type="ECO:0000313" key="15">
    <source>
        <dbReference type="Proteomes" id="UP000019267"/>
    </source>
</evidence>
<dbReference type="Gene3D" id="1.10.150.240">
    <property type="entry name" value="Putative phosphatase, domain 2"/>
    <property type="match status" value="1"/>
</dbReference>
<dbReference type="SFLD" id="SFLDS00003">
    <property type="entry name" value="Haloacid_Dehalogenase"/>
    <property type="match status" value="1"/>
</dbReference>
<feature type="binding site" evidence="11">
    <location>
        <position position="54"/>
    </location>
    <ligand>
        <name>substrate</name>
    </ligand>
</feature>
<feature type="binding site" evidence="12">
    <location>
        <position position="12"/>
    </location>
    <ligand>
        <name>Mg(2+)</name>
        <dbReference type="ChEBI" id="CHEBI:18420"/>
    </ligand>
</feature>
<evidence type="ECO:0000256" key="8">
    <source>
        <dbReference type="ARBA" id="ARBA00044968"/>
    </source>
</evidence>
<dbReference type="Pfam" id="PF13419">
    <property type="entry name" value="HAD_2"/>
    <property type="match status" value="1"/>
</dbReference>
<organism evidence="14 15">
    <name type="scientific">Spiroplasma culicicola AES-1</name>
    <dbReference type="NCBI Taxonomy" id="1276246"/>
    <lineage>
        <taxon>Bacteria</taxon>
        <taxon>Bacillati</taxon>
        <taxon>Mycoplasmatota</taxon>
        <taxon>Mollicutes</taxon>
        <taxon>Entomoplasmatales</taxon>
        <taxon>Spiroplasmataceae</taxon>
        <taxon>Spiroplasma</taxon>
    </lineage>
</organism>
<dbReference type="InterPro" id="IPR036412">
    <property type="entry name" value="HAD-like_sf"/>
</dbReference>
<name>W6A7G5_9MOLU</name>
<dbReference type="RefSeq" id="WP_025363022.1">
    <property type="nucleotide sequence ID" value="NZ_CP006681.1"/>
</dbReference>
<sequence>MKLPKLAIFDCDGVITKTAHLHYFAWKQIALEKLGIDLDETYLDIFRGLSRIDSLKKILAAFPEIKLTKKEEQEFINLKNDYYKELIKDKNNIELLTNTVEFIKQLKKQKVLIALASTSRNSKTLLELFEIDNLFDYIVDPDDIATHKPNPEIFLNAAQHFNINPSDCWGIEDANVGVEAIKRANMFCIGIGSKSEVGNADIVFDNCDQLNLDEILNQ</sequence>
<dbReference type="HOGENOM" id="CLU_045011_13_3_14"/>
<dbReference type="eggNOG" id="COG0637">
    <property type="taxonomic scope" value="Bacteria"/>
</dbReference>
<evidence type="ECO:0000256" key="7">
    <source>
        <dbReference type="ARBA" id="ARBA00044926"/>
    </source>
</evidence>
<dbReference type="CDD" id="cd02598">
    <property type="entry name" value="HAD_BPGM"/>
    <property type="match status" value="1"/>
</dbReference>
<evidence type="ECO:0000256" key="4">
    <source>
        <dbReference type="ARBA" id="ARBA00022842"/>
    </source>
</evidence>
<comment type="similarity">
    <text evidence="1">Belongs to the HAD-like hydrolase superfamily. CbbY/CbbZ/Gph/YieH family.</text>
</comment>
<comment type="catalytic activity">
    <reaction evidence="7">
        <text>beta-D-glucose 1-phosphate = beta-D-glucose 6-phosphate</text>
        <dbReference type="Rhea" id="RHEA:20113"/>
        <dbReference type="ChEBI" id="CHEBI:57684"/>
        <dbReference type="ChEBI" id="CHEBI:58247"/>
        <dbReference type="EC" id="5.4.2.6"/>
    </reaction>
</comment>
<dbReference type="GO" id="GO:0005975">
    <property type="term" value="P:carbohydrate metabolic process"/>
    <property type="evidence" value="ECO:0007669"/>
    <property type="project" value="InterPro"/>
</dbReference>
<dbReference type="EMBL" id="CP006681">
    <property type="protein sequence ID" value="AHI52785.1"/>
    <property type="molecule type" value="Genomic_DNA"/>
</dbReference>
<evidence type="ECO:0000256" key="10">
    <source>
        <dbReference type="PIRSR" id="PIRSR610972-1"/>
    </source>
</evidence>
<comment type="cofactor">
    <cofactor evidence="12">
        <name>Mg(2+)</name>
        <dbReference type="ChEBI" id="CHEBI:18420"/>
    </cofactor>
    <text evidence="12">Binds 2 magnesium ions per subunit.</text>
</comment>
<dbReference type="GO" id="GO:0008801">
    <property type="term" value="F:beta-phosphoglucomutase activity"/>
    <property type="evidence" value="ECO:0007669"/>
    <property type="project" value="UniProtKB-EC"/>
</dbReference>
<dbReference type="InterPro" id="IPR041492">
    <property type="entry name" value="HAD_2"/>
</dbReference>
<dbReference type="PANTHER" id="PTHR46193:SF18">
    <property type="entry name" value="HEXITOL PHOSPHATASE B"/>
    <property type="match status" value="1"/>
</dbReference>
<feature type="binding site" evidence="11">
    <location>
        <begin position="117"/>
        <end position="121"/>
    </location>
    <ligand>
        <name>substrate</name>
    </ligand>
</feature>
<dbReference type="AlphaFoldDB" id="W6A7G5"/>
<keyword evidence="2" id="KW-0597">Phosphoprotein</keyword>
<dbReference type="InterPro" id="IPR010976">
    <property type="entry name" value="B-phosphoglucomutase_hydrolase"/>
</dbReference>
<evidence type="ECO:0000256" key="12">
    <source>
        <dbReference type="PIRSR" id="PIRSR610972-3"/>
    </source>
</evidence>
<gene>
    <name evidence="14" type="primary">pgmB</name>
    <name evidence="14" type="ORF">SCULI_v1c04440</name>
</gene>
<keyword evidence="4 12" id="KW-0460">Magnesium</keyword>
<dbReference type="SUPFAM" id="SSF56784">
    <property type="entry name" value="HAD-like"/>
    <property type="match status" value="1"/>
</dbReference>
<keyword evidence="5" id="KW-0413">Isomerase</keyword>
<evidence type="ECO:0000256" key="9">
    <source>
        <dbReference type="ARBA" id="ARBA00044991"/>
    </source>
</evidence>
<dbReference type="InterPro" id="IPR006439">
    <property type="entry name" value="HAD-SF_hydro_IA"/>
</dbReference>
<dbReference type="EC" id="5.4.2.6" evidence="8"/>
<dbReference type="InterPro" id="IPR051600">
    <property type="entry name" value="Beta-PGM-like"/>
</dbReference>
<evidence type="ECO:0000256" key="3">
    <source>
        <dbReference type="ARBA" id="ARBA00022723"/>
    </source>
</evidence>
<keyword evidence="3 12" id="KW-0479">Metal-binding</keyword>
<feature type="binding site" evidence="12">
    <location>
        <position position="173"/>
    </location>
    <ligand>
        <name>Mg(2+)</name>
        <dbReference type="ChEBI" id="CHEBI:18420"/>
    </ligand>
</feature>
<dbReference type="NCBIfam" id="TIGR02009">
    <property type="entry name" value="PGMB-YQAB-SF"/>
    <property type="match status" value="1"/>
</dbReference>
<feature type="binding site" evidence="11">
    <location>
        <position position="26"/>
    </location>
    <ligand>
        <name>substrate</name>
    </ligand>
</feature>
<feature type="site" description="Important for catalytic activity and assists the phosphoryl transfer reaction to Asp8 by balancing charge and orienting the reacting groups" evidence="13">
    <location>
        <position position="117"/>
    </location>
</feature>
<dbReference type="Proteomes" id="UP000019267">
    <property type="component" value="Chromosome"/>
</dbReference>
<proteinExistence type="inferred from homology"/>
<dbReference type="OrthoDB" id="9797743at2"/>
<keyword evidence="6" id="KW-0119">Carbohydrate metabolism</keyword>
<dbReference type="STRING" id="1276246.SCULI_v1c04440"/>
<keyword evidence="15" id="KW-1185">Reference proteome</keyword>
<protein>
    <recommendedName>
        <fullName evidence="9">Beta-phosphoglucomutase</fullName>
        <ecNumber evidence="8">5.4.2.6</ecNumber>
    </recommendedName>
</protein>
<feature type="binding site" evidence="11">
    <location>
        <position position="79"/>
    </location>
    <ligand>
        <name>substrate</name>
    </ligand>
</feature>
<feature type="binding site" evidence="12">
    <location>
        <position position="10"/>
    </location>
    <ligand>
        <name>Mg(2+)</name>
        <dbReference type="ChEBI" id="CHEBI:18420"/>
    </ligand>
</feature>
<feature type="active site" description="Proton donor/acceptor" evidence="10">
    <location>
        <position position="12"/>
    </location>
</feature>
<feature type="binding site" evidence="12">
    <location>
        <position position="172"/>
    </location>
    <ligand>
        <name>Mg(2+)</name>
        <dbReference type="ChEBI" id="CHEBI:18420"/>
    </ligand>
</feature>
<dbReference type="GO" id="GO:0000287">
    <property type="term" value="F:magnesium ion binding"/>
    <property type="evidence" value="ECO:0007669"/>
    <property type="project" value="InterPro"/>
</dbReference>
<evidence type="ECO:0000256" key="13">
    <source>
        <dbReference type="PIRSR" id="PIRSR610972-4"/>
    </source>
</evidence>
<evidence type="ECO:0000256" key="11">
    <source>
        <dbReference type="PIRSR" id="PIRSR610972-2"/>
    </source>
</evidence>
<dbReference type="InterPro" id="IPR023214">
    <property type="entry name" value="HAD_sf"/>
</dbReference>
<dbReference type="SFLD" id="SFLDG01129">
    <property type="entry name" value="C1.5:_HAD__Beta-PGM__Phosphata"/>
    <property type="match status" value="1"/>
</dbReference>
<dbReference type="SFLD" id="SFLDG01135">
    <property type="entry name" value="C1.5.6:_HAD__Beta-PGM__Phospha"/>
    <property type="match status" value="1"/>
</dbReference>
<evidence type="ECO:0000256" key="5">
    <source>
        <dbReference type="ARBA" id="ARBA00023235"/>
    </source>
</evidence>
<dbReference type="NCBIfam" id="TIGR01990">
    <property type="entry name" value="bPGM"/>
    <property type="match status" value="1"/>
</dbReference>
<evidence type="ECO:0000313" key="14">
    <source>
        <dbReference type="EMBL" id="AHI52785.1"/>
    </source>
</evidence>
<feature type="active site" description="Proton donor/acceptor" evidence="10">
    <location>
        <position position="10"/>
    </location>
</feature>
<feature type="binding site" evidence="11">
    <location>
        <position position="148"/>
    </location>
    <ligand>
        <name>substrate</name>
    </ligand>
</feature>
<feature type="site" description="Important for catalytic activity and assists the phosphoryl transfer reaction to Asp8 by balancing charge and orienting the reacting groups" evidence="13">
    <location>
        <position position="148"/>
    </location>
</feature>
<accession>W6A7G5</accession>
<evidence type="ECO:0000256" key="1">
    <source>
        <dbReference type="ARBA" id="ARBA00006171"/>
    </source>
</evidence>
<evidence type="ECO:0000256" key="6">
    <source>
        <dbReference type="ARBA" id="ARBA00023277"/>
    </source>
</evidence>
<dbReference type="InterPro" id="IPR010972">
    <property type="entry name" value="Beta-PGM"/>
</dbReference>
<evidence type="ECO:0000256" key="2">
    <source>
        <dbReference type="ARBA" id="ARBA00022553"/>
    </source>
</evidence>
<feature type="binding site" evidence="11">
    <location>
        <begin position="10"/>
        <end position="12"/>
    </location>
    <ligand>
        <name>substrate</name>
    </ligand>
</feature>
<dbReference type="KEGG" id="scq:SCULI_v1c04440"/>